<organism evidence="1 2">
    <name type="scientific">Nitrososphaera gargensis (strain Ga9.2)</name>
    <dbReference type="NCBI Taxonomy" id="1237085"/>
    <lineage>
        <taxon>Archaea</taxon>
        <taxon>Nitrososphaerota</taxon>
        <taxon>Nitrososphaeria</taxon>
        <taxon>Nitrososphaerales</taxon>
        <taxon>Nitrososphaeraceae</taxon>
        <taxon>Nitrososphaera</taxon>
    </lineage>
</organism>
<dbReference type="RefSeq" id="WP_015018433.1">
    <property type="nucleotide sequence ID" value="NC_018719.1"/>
</dbReference>
<reference evidence="1 2" key="1">
    <citation type="journal article" date="2012" name="Environ. Microbiol.">
        <title>The genome of the ammonia-oxidizing Candidatus Nitrososphaera gargensis: insights into metabolic versatility and environmental adaptations.</title>
        <authorList>
            <person name="Spang A."/>
            <person name="Poehlein A."/>
            <person name="Offre P."/>
            <person name="Zumbragel S."/>
            <person name="Haider S."/>
            <person name="Rychlik N."/>
            <person name="Nowka B."/>
            <person name="Schmeisser C."/>
            <person name="Lebedeva E.V."/>
            <person name="Rattei T."/>
            <person name="Bohm C."/>
            <person name="Schmid M."/>
            <person name="Galushko A."/>
            <person name="Hatzenpichler R."/>
            <person name="Weinmaier T."/>
            <person name="Daniel R."/>
            <person name="Schleper C."/>
            <person name="Spieck E."/>
            <person name="Streit W."/>
            <person name="Wagner M."/>
        </authorList>
    </citation>
    <scope>NUCLEOTIDE SEQUENCE [LARGE SCALE GENOMIC DNA]</scope>
    <source>
        <strain evidence="2">Ga9.2</strain>
    </source>
</reference>
<dbReference type="Proteomes" id="UP000008037">
    <property type="component" value="Chromosome"/>
</dbReference>
<dbReference type="BioCyc" id="CNIT1237085:G1324-946-MONOMER"/>
<evidence type="ECO:0000313" key="1">
    <source>
        <dbReference type="EMBL" id="AFU57890.1"/>
    </source>
</evidence>
<keyword evidence="2" id="KW-1185">Reference proteome</keyword>
<dbReference type="STRING" id="1237085.Ngar_c09480"/>
<accession>K0IDT4</accession>
<gene>
    <name evidence="1" type="ordered locus">Ngar_c09480</name>
</gene>
<dbReference type="AlphaFoldDB" id="K0IDT4"/>
<dbReference type="HOGENOM" id="CLU_1248316_0_0_2"/>
<name>K0IDT4_NITGG</name>
<dbReference type="KEGG" id="nga:Ngar_c09480"/>
<proteinExistence type="predicted"/>
<protein>
    <submittedName>
        <fullName evidence="1">Uncharacterized protein</fullName>
    </submittedName>
</protein>
<dbReference type="GeneID" id="13795343"/>
<dbReference type="EMBL" id="CP002408">
    <property type="protein sequence ID" value="AFU57890.1"/>
    <property type="molecule type" value="Genomic_DNA"/>
</dbReference>
<dbReference type="OrthoDB" id="137974at2157"/>
<sequence length="221" mass="25487">MNEGYYHVQITKKSGQRAYEIDLAESQLLERIVNPIKNKSDFMCGHSLLNRSEIENVRITRTLEHSSKLKWAKFNTGMDRWIGNVDARPFEYYVVRSGEDVTTNYLDSSALQERTDESVSKSESKRYSELFHDTQFSIDEKLCFVLMPFNEEYKFVYNDIIKPVVNALGLEAKRADDIFEPAPIIQGIWEHINKANVIIADLSGRNPNVFYEVGLSHALNP</sequence>
<evidence type="ECO:0000313" key="2">
    <source>
        <dbReference type="Proteomes" id="UP000008037"/>
    </source>
</evidence>
<dbReference type="InParanoid" id="K0IDT4"/>